<dbReference type="PANTHER" id="PTHR47326">
    <property type="entry name" value="TRANSPOSABLE ELEMENT TC3 TRANSPOSASE-LIKE PROTEIN"/>
    <property type="match status" value="1"/>
</dbReference>
<evidence type="ECO:0008006" key="3">
    <source>
        <dbReference type="Google" id="ProtNLM"/>
    </source>
</evidence>
<proteinExistence type="predicted"/>
<comment type="caution">
    <text evidence="1">The sequence shown here is derived from an EMBL/GenBank/DDBJ whole genome shotgun (WGS) entry which is preliminary data.</text>
</comment>
<dbReference type="InterPro" id="IPR036397">
    <property type="entry name" value="RNaseH_sf"/>
</dbReference>
<dbReference type="PANTHER" id="PTHR47326:SF1">
    <property type="entry name" value="HTH PSQ-TYPE DOMAIN-CONTAINING PROTEIN"/>
    <property type="match status" value="1"/>
</dbReference>
<evidence type="ECO:0000313" key="1">
    <source>
        <dbReference type="EMBL" id="CAF1310934.1"/>
    </source>
</evidence>
<reference evidence="1" key="1">
    <citation type="submission" date="2021-02" db="EMBL/GenBank/DDBJ databases">
        <authorList>
            <person name="Nowell W R."/>
        </authorList>
    </citation>
    <scope>NUCLEOTIDE SEQUENCE</scope>
</reference>
<name>A0A815EIQ3_9BILA</name>
<organism evidence="1 2">
    <name type="scientific">Rotaria magnacalcarata</name>
    <dbReference type="NCBI Taxonomy" id="392030"/>
    <lineage>
        <taxon>Eukaryota</taxon>
        <taxon>Metazoa</taxon>
        <taxon>Spiralia</taxon>
        <taxon>Gnathifera</taxon>
        <taxon>Rotifera</taxon>
        <taxon>Eurotatoria</taxon>
        <taxon>Bdelloidea</taxon>
        <taxon>Philodinida</taxon>
        <taxon>Philodinidae</taxon>
        <taxon>Rotaria</taxon>
    </lineage>
</organism>
<dbReference type="Proteomes" id="UP000663834">
    <property type="component" value="Unassembled WGS sequence"/>
</dbReference>
<dbReference type="AlphaFoldDB" id="A0A815EIQ3"/>
<gene>
    <name evidence="1" type="ORF">KQP761_LOCUS5251</name>
</gene>
<dbReference type="OrthoDB" id="10024802at2759"/>
<dbReference type="EMBL" id="CAJNOW010001247">
    <property type="protein sequence ID" value="CAF1310934.1"/>
    <property type="molecule type" value="Genomic_DNA"/>
</dbReference>
<dbReference type="GO" id="GO:0003676">
    <property type="term" value="F:nucleic acid binding"/>
    <property type="evidence" value="ECO:0007669"/>
    <property type="project" value="InterPro"/>
</dbReference>
<evidence type="ECO:0000313" key="2">
    <source>
        <dbReference type="Proteomes" id="UP000663834"/>
    </source>
</evidence>
<protein>
    <recommendedName>
        <fullName evidence="3">Transposase</fullName>
    </recommendedName>
</protein>
<dbReference type="Gene3D" id="3.30.420.10">
    <property type="entry name" value="Ribonuclease H-like superfamily/Ribonuclease H"/>
    <property type="match status" value="1"/>
</dbReference>
<sequence length="160" mass="19203">MEFSEIMLDWKDDWPELFDNILWSDETVFHVGGFVNRHNCHYWSDKDPGMTMEKMQSQPKIMVWCGFTSNKFIGPYLLHDTMNGERYLEMLQNFVWPAITQWDNINELIFMHDGAPSHYTFIVRNWLDNNFLSKWIGRRGPTSWPPRSLDLTARDFFLWA</sequence>
<accession>A0A815EIQ3</accession>